<organism evidence="1 2">
    <name type="scientific">Aspergillus aculeatus (strain ATCC 16872 / CBS 172.66 / WB 5094)</name>
    <dbReference type="NCBI Taxonomy" id="690307"/>
    <lineage>
        <taxon>Eukaryota</taxon>
        <taxon>Fungi</taxon>
        <taxon>Dikarya</taxon>
        <taxon>Ascomycota</taxon>
        <taxon>Pezizomycotina</taxon>
        <taxon>Eurotiomycetes</taxon>
        <taxon>Eurotiomycetidae</taxon>
        <taxon>Eurotiales</taxon>
        <taxon>Aspergillaceae</taxon>
        <taxon>Aspergillus</taxon>
        <taxon>Aspergillus subgen. Circumdati</taxon>
    </lineage>
</organism>
<dbReference type="AlphaFoldDB" id="A0A1L9WNV5"/>
<dbReference type="EMBL" id="KV878981">
    <property type="protein sequence ID" value="OJJ97848.1"/>
    <property type="molecule type" value="Genomic_DNA"/>
</dbReference>
<gene>
    <name evidence="1" type="ORF">ASPACDRAFT_79979</name>
</gene>
<dbReference type="RefSeq" id="XP_020054188.1">
    <property type="nucleotide sequence ID" value="XM_020205532.1"/>
</dbReference>
<evidence type="ECO:0000313" key="1">
    <source>
        <dbReference type="EMBL" id="OJJ97848.1"/>
    </source>
</evidence>
<sequence>MSASDNTTIYQRSHALNSTSLWYAALSDLFPTAAGFTVDLEAGIISPMRESYTRITVTLREPGHDDAAEAEVGAKNVAGRDGSRSRSGSGTLIIFTLISGSRTRATTCSFCGISWPPCTQSWPRPLLPTPPSLASATAFIGRAHRRRRDASSSAGDDAVLSVGFGPRRVGVACGAGVR</sequence>
<name>A0A1L9WNV5_ASPA1</name>
<dbReference type="GeneID" id="30979346"/>
<keyword evidence="2" id="KW-1185">Reference proteome</keyword>
<protein>
    <submittedName>
        <fullName evidence="1">Uncharacterized protein</fullName>
    </submittedName>
</protein>
<proteinExistence type="predicted"/>
<dbReference type="VEuPathDB" id="FungiDB:ASPACDRAFT_79979"/>
<dbReference type="Proteomes" id="UP000184546">
    <property type="component" value="Unassembled WGS sequence"/>
</dbReference>
<evidence type="ECO:0000313" key="2">
    <source>
        <dbReference type="Proteomes" id="UP000184546"/>
    </source>
</evidence>
<reference evidence="2" key="1">
    <citation type="journal article" date="2017" name="Genome Biol.">
        <title>Comparative genomics reveals high biological diversity and specific adaptations in the industrially and medically important fungal genus Aspergillus.</title>
        <authorList>
            <person name="de Vries R.P."/>
            <person name="Riley R."/>
            <person name="Wiebenga A."/>
            <person name="Aguilar-Osorio G."/>
            <person name="Amillis S."/>
            <person name="Uchima C.A."/>
            <person name="Anderluh G."/>
            <person name="Asadollahi M."/>
            <person name="Askin M."/>
            <person name="Barry K."/>
            <person name="Battaglia E."/>
            <person name="Bayram O."/>
            <person name="Benocci T."/>
            <person name="Braus-Stromeyer S.A."/>
            <person name="Caldana C."/>
            <person name="Canovas D."/>
            <person name="Cerqueira G.C."/>
            <person name="Chen F."/>
            <person name="Chen W."/>
            <person name="Choi C."/>
            <person name="Clum A."/>
            <person name="Dos Santos R.A."/>
            <person name="Damasio A.R."/>
            <person name="Diallinas G."/>
            <person name="Emri T."/>
            <person name="Fekete E."/>
            <person name="Flipphi M."/>
            <person name="Freyberg S."/>
            <person name="Gallo A."/>
            <person name="Gournas C."/>
            <person name="Habgood R."/>
            <person name="Hainaut M."/>
            <person name="Harispe M.L."/>
            <person name="Henrissat B."/>
            <person name="Hilden K.S."/>
            <person name="Hope R."/>
            <person name="Hossain A."/>
            <person name="Karabika E."/>
            <person name="Karaffa L."/>
            <person name="Karanyi Z."/>
            <person name="Krasevec N."/>
            <person name="Kuo A."/>
            <person name="Kusch H."/>
            <person name="LaButti K."/>
            <person name="Lagendijk E.L."/>
            <person name="Lapidus A."/>
            <person name="Levasseur A."/>
            <person name="Lindquist E."/>
            <person name="Lipzen A."/>
            <person name="Logrieco A.F."/>
            <person name="MacCabe A."/>
            <person name="Maekelae M.R."/>
            <person name="Malavazi I."/>
            <person name="Melin P."/>
            <person name="Meyer V."/>
            <person name="Mielnichuk N."/>
            <person name="Miskei M."/>
            <person name="Molnar A.P."/>
            <person name="Mule G."/>
            <person name="Ngan C.Y."/>
            <person name="Orejas M."/>
            <person name="Orosz E."/>
            <person name="Ouedraogo J.P."/>
            <person name="Overkamp K.M."/>
            <person name="Park H.-S."/>
            <person name="Perrone G."/>
            <person name="Piumi F."/>
            <person name="Punt P.J."/>
            <person name="Ram A.F."/>
            <person name="Ramon A."/>
            <person name="Rauscher S."/>
            <person name="Record E."/>
            <person name="Riano-Pachon D.M."/>
            <person name="Robert V."/>
            <person name="Roehrig J."/>
            <person name="Ruller R."/>
            <person name="Salamov A."/>
            <person name="Salih N.S."/>
            <person name="Samson R.A."/>
            <person name="Sandor E."/>
            <person name="Sanguinetti M."/>
            <person name="Schuetze T."/>
            <person name="Sepcic K."/>
            <person name="Shelest E."/>
            <person name="Sherlock G."/>
            <person name="Sophianopoulou V."/>
            <person name="Squina F.M."/>
            <person name="Sun H."/>
            <person name="Susca A."/>
            <person name="Todd R.B."/>
            <person name="Tsang A."/>
            <person name="Unkles S.E."/>
            <person name="van de Wiele N."/>
            <person name="van Rossen-Uffink D."/>
            <person name="Oliveira J.V."/>
            <person name="Vesth T.C."/>
            <person name="Visser J."/>
            <person name="Yu J.-H."/>
            <person name="Zhou M."/>
            <person name="Andersen M.R."/>
            <person name="Archer D.B."/>
            <person name="Baker S.E."/>
            <person name="Benoit I."/>
            <person name="Brakhage A.A."/>
            <person name="Braus G.H."/>
            <person name="Fischer R."/>
            <person name="Frisvad J.C."/>
            <person name="Goldman G.H."/>
            <person name="Houbraken J."/>
            <person name="Oakley B."/>
            <person name="Pocsi I."/>
            <person name="Scazzocchio C."/>
            <person name="Seiboth B."/>
            <person name="vanKuyk P.A."/>
            <person name="Wortman J."/>
            <person name="Dyer P.S."/>
            <person name="Grigoriev I.V."/>
        </authorList>
    </citation>
    <scope>NUCLEOTIDE SEQUENCE [LARGE SCALE GENOMIC DNA]</scope>
    <source>
        <strain evidence="2">ATCC 16872 / CBS 172.66 / WB 5094</strain>
    </source>
</reference>
<accession>A0A1L9WNV5</accession>
<dbReference type="OrthoDB" id="4505474at2759"/>